<dbReference type="Proteomes" id="UP000032534">
    <property type="component" value="Unassembled WGS sequence"/>
</dbReference>
<name>A0A0D7WTG7_9BACL</name>
<sequence>MDIPVVDLKTGTPKVIQSKHVIFFESKEGDTIIHTRTAEYRPAYALRDFAPILLPEGFETLEKSNLTNMTEVMDYDSSSKKAFFDKSRKGKHVNVSRRNKEKLEGI</sequence>
<dbReference type="AlphaFoldDB" id="A0A0D7WTG7"/>
<protein>
    <recommendedName>
        <fullName evidence="1">HTH LytTR-type domain-containing protein</fullName>
    </recommendedName>
</protein>
<proteinExistence type="predicted"/>
<gene>
    <name evidence="2" type="ORF">QD47_28080</name>
</gene>
<dbReference type="OrthoDB" id="2080915at2"/>
<dbReference type="GO" id="GO:0003677">
    <property type="term" value="F:DNA binding"/>
    <property type="evidence" value="ECO:0007669"/>
    <property type="project" value="InterPro"/>
</dbReference>
<evidence type="ECO:0000313" key="3">
    <source>
        <dbReference type="Proteomes" id="UP000032534"/>
    </source>
</evidence>
<evidence type="ECO:0000313" key="2">
    <source>
        <dbReference type="EMBL" id="KJD42471.1"/>
    </source>
</evidence>
<dbReference type="EMBL" id="JTHP01000119">
    <property type="protein sequence ID" value="KJD42471.1"/>
    <property type="molecule type" value="Genomic_DNA"/>
</dbReference>
<evidence type="ECO:0000259" key="1">
    <source>
        <dbReference type="Pfam" id="PF04397"/>
    </source>
</evidence>
<reference evidence="2 3" key="1">
    <citation type="submission" date="2014-11" db="EMBL/GenBank/DDBJ databases">
        <title>Draft Genome Sequences of Paenibacillus polymyxa NRRL B-30509 and Paenibacillus terrae NRRL B-30644, Strains from a Poultry Environment that Produce Tridecaptin A and Paenicidins.</title>
        <authorList>
            <person name="van Belkum M.J."/>
            <person name="Lohans C.T."/>
            <person name="Vederas J.C."/>
        </authorList>
    </citation>
    <scope>NUCLEOTIDE SEQUENCE [LARGE SCALE GENOMIC DNA]</scope>
    <source>
        <strain evidence="2 3">NRRL B-30644</strain>
    </source>
</reference>
<comment type="caution">
    <text evidence="2">The sequence shown here is derived from an EMBL/GenBank/DDBJ whole genome shotgun (WGS) entry which is preliminary data.</text>
</comment>
<dbReference type="PATRIC" id="fig|159743.3.peg.6266"/>
<dbReference type="RefSeq" id="WP_044649218.1">
    <property type="nucleotide sequence ID" value="NZ_JTHP01000119.1"/>
</dbReference>
<accession>A0A0D7WTG7</accession>
<dbReference type="InterPro" id="IPR007492">
    <property type="entry name" value="LytTR_DNA-bd_dom"/>
</dbReference>
<dbReference type="Gene3D" id="2.40.50.1020">
    <property type="entry name" value="LytTr DNA-binding domain"/>
    <property type="match status" value="1"/>
</dbReference>
<dbReference type="Pfam" id="PF04397">
    <property type="entry name" value="LytTR"/>
    <property type="match status" value="1"/>
</dbReference>
<feature type="domain" description="HTH LytTR-type" evidence="1">
    <location>
        <begin position="15"/>
        <end position="104"/>
    </location>
</feature>
<keyword evidence="3" id="KW-1185">Reference proteome</keyword>
<organism evidence="2 3">
    <name type="scientific">Paenibacillus terrae</name>
    <dbReference type="NCBI Taxonomy" id="159743"/>
    <lineage>
        <taxon>Bacteria</taxon>
        <taxon>Bacillati</taxon>
        <taxon>Bacillota</taxon>
        <taxon>Bacilli</taxon>
        <taxon>Bacillales</taxon>
        <taxon>Paenibacillaceae</taxon>
        <taxon>Paenibacillus</taxon>
    </lineage>
</organism>